<gene>
    <name evidence="3" type="ORF">HNR61_009033</name>
</gene>
<dbReference type="GO" id="GO:0016787">
    <property type="term" value="F:hydrolase activity"/>
    <property type="evidence" value="ECO:0007669"/>
    <property type="project" value="UniProtKB-KW"/>
</dbReference>
<dbReference type="AlphaFoldDB" id="A0A7W3QS07"/>
<evidence type="ECO:0000256" key="1">
    <source>
        <dbReference type="ARBA" id="ARBA00023239"/>
    </source>
</evidence>
<keyword evidence="3" id="KW-0378">Hydrolase</keyword>
<dbReference type="InterPro" id="IPR032466">
    <property type="entry name" value="Metal_Hydrolase"/>
</dbReference>
<dbReference type="EMBL" id="JACJIA010000022">
    <property type="protein sequence ID" value="MBA8957340.1"/>
    <property type="molecule type" value="Genomic_DNA"/>
</dbReference>
<feature type="domain" description="Amidohydrolase-related" evidence="2">
    <location>
        <begin position="7"/>
        <end position="324"/>
    </location>
</feature>
<organism evidence="3 4">
    <name type="scientific">Actinomadura namibiensis</name>
    <dbReference type="NCBI Taxonomy" id="182080"/>
    <lineage>
        <taxon>Bacteria</taxon>
        <taxon>Bacillati</taxon>
        <taxon>Actinomycetota</taxon>
        <taxon>Actinomycetes</taxon>
        <taxon>Streptosporangiales</taxon>
        <taxon>Thermomonosporaceae</taxon>
        <taxon>Actinomadura</taxon>
    </lineage>
</organism>
<evidence type="ECO:0000259" key="2">
    <source>
        <dbReference type="Pfam" id="PF04909"/>
    </source>
</evidence>
<dbReference type="RefSeq" id="WP_182849169.1">
    <property type="nucleotide sequence ID" value="NZ_BAAALP010000047.1"/>
</dbReference>
<dbReference type="InterPro" id="IPR032465">
    <property type="entry name" value="ACMSD"/>
</dbReference>
<dbReference type="Pfam" id="PF04909">
    <property type="entry name" value="Amidohydro_2"/>
    <property type="match status" value="1"/>
</dbReference>
<comment type="caution">
    <text evidence="3">The sequence shown here is derived from an EMBL/GenBank/DDBJ whole genome shotgun (WGS) entry which is preliminary data.</text>
</comment>
<dbReference type="PANTHER" id="PTHR21240:SF28">
    <property type="entry name" value="ISO-OROTATE DECARBOXYLASE (EUROFUNG)"/>
    <property type="match status" value="1"/>
</dbReference>
<keyword evidence="1" id="KW-0456">Lyase</keyword>
<protein>
    <submittedName>
        <fullName evidence="3">Putative TIM-barrel fold metal-dependent hydrolase</fullName>
    </submittedName>
</protein>
<dbReference type="GO" id="GO:0005737">
    <property type="term" value="C:cytoplasm"/>
    <property type="evidence" value="ECO:0007669"/>
    <property type="project" value="TreeGrafter"/>
</dbReference>
<dbReference type="GO" id="GO:0019748">
    <property type="term" value="P:secondary metabolic process"/>
    <property type="evidence" value="ECO:0007669"/>
    <property type="project" value="TreeGrafter"/>
</dbReference>
<dbReference type="Gene3D" id="3.20.20.140">
    <property type="entry name" value="Metal-dependent hydrolases"/>
    <property type="match status" value="1"/>
</dbReference>
<keyword evidence="4" id="KW-1185">Reference proteome</keyword>
<dbReference type="PANTHER" id="PTHR21240">
    <property type="entry name" value="2-AMINO-3-CARBOXYLMUCONATE-6-SEMIALDEHYDE DECARBOXYLASE"/>
    <property type="match status" value="1"/>
</dbReference>
<evidence type="ECO:0000313" key="3">
    <source>
        <dbReference type="EMBL" id="MBA8957340.1"/>
    </source>
</evidence>
<dbReference type="Proteomes" id="UP000572680">
    <property type="component" value="Unassembled WGS sequence"/>
</dbReference>
<sequence>MTDMEIIDAHTHVLRSEEHGREAFGYFLSRNPRSGHPAEPVAYGTVDELRLMMGRNAVSRANILMFTWSGQYWRDGQYTLPDGGPQRAAAAEELRRRIVERIRDNNAWAAQTVSRHPELTYFCGVDAVLMDEQTMLTEVQTRIADGASGVKIVPRDMRIRGDDPRLRPLFDWCMSQGVPVLTESSGHKGAFGQPAGFEKALADFPRLTLVFAHCGHNPVFGEGADAEVVELARRYDNVCADLSLRLLEVADGKVTAEQMAAHIRRIGVDRVLYGSNYVLAELLQQVEGAGCPQLARTESQLRAFLELPLADEEKAAVAAGNFRRITGG</sequence>
<evidence type="ECO:0000313" key="4">
    <source>
        <dbReference type="Proteomes" id="UP000572680"/>
    </source>
</evidence>
<dbReference type="GO" id="GO:0016831">
    <property type="term" value="F:carboxy-lyase activity"/>
    <property type="evidence" value="ECO:0007669"/>
    <property type="project" value="InterPro"/>
</dbReference>
<dbReference type="InterPro" id="IPR006680">
    <property type="entry name" value="Amidohydro-rel"/>
</dbReference>
<dbReference type="SUPFAM" id="SSF51556">
    <property type="entry name" value="Metallo-dependent hydrolases"/>
    <property type="match status" value="1"/>
</dbReference>
<reference evidence="3 4" key="1">
    <citation type="submission" date="2020-08" db="EMBL/GenBank/DDBJ databases">
        <title>Genomic Encyclopedia of Type Strains, Phase IV (KMG-IV): sequencing the most valuable type-strain genomes for metagenomic binning, comparative biology and taxonomic classification.</title>
        <authorList>
            <person name="Goeker M."/>
        </authorList>
    </citation>
    <scope>NUCLEOTIDE SEQUENCE [LARGE SCALE GENOMIC DNA]</scope>
    <source>
        <strain evidence="3 4">DSM 44197</strain>
    </source>
</reference>
<proteinExistence type="predicted"/>
<accession>A0A7W3QS07</accession>
<name>A0A7W3QS07_ACTNM</name>